<name>G7I0L2_9CORY</name>
<dbReference type="Proteomes" id="UP000004840">
    <property type="component" value="Unassembled WGS sequence"/>
</dbReference>
<protein>
    <submittedName>
        <fullName evidence="2">Uncharacterized protein</fullName>
    </submittedName>
</protein>
<dbReference type="EMBL" id="CAFW01000091">
    <property type="protein sequence ID" value="CCE55977.1"/>
    <property type="molecule type" value="Genomic_DNA"/>
</dbReference>
<proteinExistence type="predicted"/>
<sequence length="31" mass="3490">MDVAERLPQGKREAKQLRTSKQGFDTVESIA</sequence>
<evidence type="ECO:0000313" key="2">
    <source>
        <dbReference type="EMBL" id="CCE55977.1"/>
    </source>
</evidence>
<dbReference type="AlphaFoldDB" id="G7I0L2"/>
<evidence type="ECO:0000313" key="3">
    <source>
        <dbReference type="Proteomes" id="UP000004840"/>
    </source>
</evidence>
<gene>
    <name evidence="2" type="ORF">CCAS_12535</name>
</gene>
<organism evidence="2 3">
    <name type="scientific">Corynebacterium casei UCMA 3821</name>
    <dbReference type="NCBI Taxonomy" id="1110505"/>
    <lineage>
        <taxon>Bacteria</taxon>
        <taxon>Bacillati</taxon>
        <taxon>Actinomycetota</taxon>
        <taxon>Actinomycetes</taxon>
        <taxon>Mycobacteriales</taxon>
        <taxon>Corynebacteriaceae</taxon>
        <taxon>Corynebacterium</taxon>
    </lineage>
</organism>
<reference evidence="2 3" key="1">
    <citation type="journal article" date="2012" name="J. Bacteriol.">
        <title>Genome Sequence of Corynebacterium casei UCMA 3821, Isolated from a Smear-Ripened Cheese.</title>
        <authorList>
            <person name="Monnet C."/>
            <person name="Loux V."/>
            <person name="Bento P."/>
            <person name="Gibrat J.F."/>
            <person name="Straub C."/>
            <person name="Bonnarme P."/>
            <person name="Landaud S."/>
            <person name="Irlinger F."/>
        </authorList>
    </citation>
    <scope>NUCLEOTIDE SEQUENCE [LARGE SCALE GENOMIC DNA]</scope>
    <source>
        <strain evidence="2 3">UCMA 3821</strain>
    </source>
</reference>
<evidence type="ECO:0000256" key="1">
    <source>
        <dbReference type="SAM" id="MobiDB-lite"/>
    </source>
</evidence>
<feature type="region of interest" description="Disordered" evidence="1">
    <location>
        <begin position="1"/>
        <end position="31"/>
    </location>
</feature>
<accession>G7I0L2</accession>
<feature type="compositionally biased region" description="Basic and acidic residues" evidence="1">
    <location>
        <begin position="1"/>
        <end position="16"/>
    </location>
</feature>